<comment type="caution">
    <text evidence="4">The sequence shown here is derived from an EMBL/GenBank/DDBJ whole genome shotgun (WGS) entry which is preliminary data.</text>
</comment>
<gene>
    <name evidence="4" type="ORF">H6G03_35025</name>
</gene>
<organism evidence="4 5">
    <name type="scientific">Aerosakkonema funiforme FACHB-1375</name>
    <dbReference type="NCBI Taxonomy" id="2949571"/>
    <lineage>
        <taxon>Bacteria</taxon>
        <taxon>Bacillati</taxon>
        <taxon>Cyanobacteriota</taxon>
        <taxon>Cyanophyceae</taxon>
        <taxon>Oscillatoriophycideae</taxon>
        <taxon>Aerosakkonematales</taxon>
        <taxon>Aerosakkonemataceae</taxon>
        <taxon>Aerosakkonema</taxon>
    </lineage>
</organism>
<dbReference type="Pfam" id="PF02397">
    <property type="entry name" value="Bac_transf"/>
    <property type="match status" value="1"/>
</dbReference>
<keyword evidence="2" id="KW-1133">Transmembrane helix</keyword>
<dbReference type="Proteomes" id="UP000641646">
    <property type="component" value="Unassembled WGS sequence"/>
</dbReference>
<evidence type="ECO:0000259" key="3">
    <source>
        <dbReference type="Pfam" id="PF02397"/>
    </source>
</evidence>
<evidence type="ECO:0000256" key="1">
    <source>
        <dbReference type="ARBA" id="ARBA00006464"/>
    </source>
</evidence>
<comment type="similarity">
    <text evidence="1">Belongs to the bacterial sugar transferase family.</text>
</comment>
<dbReference type="NCBIfam" id="NF045514">
    <property type="entry name" value="glycotran_HepC"/>
    <property type="match status" value="1"/>
</dbReference>
<evidence type="ECO:0000256" key="2">
    <source>
        <dbReference type="SAM" id="Phobius"/>
    </source>
</evidence>
<keyword evidence="2" id="KW-0472">Membrane</keyword>
<reference evidence="4" key="1">
    <citation type="journal article" date="2015" name="ISME J.">
        <title>Draft Genome Sequence of Streptomyces incarnatus NRRL8089, which Produces the Nucleoside Antibiotic Sinefungin.</title>
        <authorList>
            <person name="Oshima K."/>
            <person name="Hattori M."/>
            <person name="Shimizu H."/>
            <person name="Fukuda K."/>
            <person name="Nemoto M."/>
            <person name="Inagaki K."/>
            <person name="Tamura T."/>
        </authorList>
    </citation>
    <scope>NUCLEOTIDE SEQUENCE</scope>
    <source>
        <strain evidence="4">FACHB-1375</strain>
    </source>
</reference>
<evidence type="ECO:0000313" key="4">
    <source>
        <dbReference type="EMBL" id="MBD2186213.1"/>
    </source>
</evidence>
<feature type="transmembrane region" description="Helical" evidence="2">
    <location>
        <begin position="119"/>
        <end position="143"/>
    </location>
</feature>
<keyword evidence="4" id="KW-0808">Transferase</keyword>
<dbReference type="PANTHER" id="PTHR30576">
    <property type="entry name" value="COLANIC BIOSYNTHESIS UDP-GLUCOSE LIPID CARRIER TRANSFERASE"/>
    <property type="match status" value="1"/>
</dbReference>
<dbReference type="InterPro" id="IPR003362">
    <property type="entry name" value="Bact_transf"/>
</dbReference>
<keyword evidence="2" id="KW-0812">Transmembrane</keyword>
<accession>A0A926VN12</accession>
<dbReference type="RefSeq" id="WP_190475312.1">
    <property type="nucleotide sequence ID" value="NZ_JACJPW010000177.1"/>
</dbReference>
<name>A0A926VN12_9CYAN</name>
<proteinExistence type="inferred from homology"/>
<reference evidence="4" key="2">
    <citation type="submission" date="2020-08" db="EMBL/GenBank/DDBJ databases">
        <authorList>
            <person name="Chen M."/>
            <person name="Teng W."/>
            <person name="Zhao L."/>
            <person name="Hu C."/>
            <person name="Zhou Y."/>
            <person name="Han B."/>
            <person name="Song L."/>
            <person name="Shu W."/>
        </authorList>
    </citation>
    <scope>NUCLEOTIDE SEQUENCE</scope>
    <source>
        <strain evidence="4">FACHB-1375</strain>
    </source>
</reference>
<dbReference type="EMBL" id="JACJPW010000177">
    <property type="protein sequence ID" value="MBD2186213.1"/>
    <property type="molecule type" value="Genomic_DNA"/>
</dbReference>
<evidence type="ECO:0000313" key="5">
    <source>
        <dbReference type="Proteomes" id="UP000641646"/>
    </source>
</evidence>
<protein>
    <submittedName>
        <fullName evidence="4">Sugar transferase</fullName>
    </submittedName>
</protein>
<dbReference type="GO" id="GO:0016780">
    <property type="term" value="F:phosphotransferase activity, for other substituted phosphate groups"/>
    <property type="evidence" value="ECO:0007669"/>
    <property type="project" value="TreeGrafter"/>
</dbReference>
<dbReference type="AlphaFoldDB" id="A0A926VN12"/>
<dbReference type="PANTHER" id="PTHR30576:SF0">
    <property type="entry name" value="UNDECAPRENYL-PHOSPHATE N-ACETYLGALACTOSAMINYL 1-PHOSPHATE TRANSFERASE-RELATED"/>
    <property type="match status" value="1"/>
</dbReference>
<feature type="domain" description="Bacterial sugar transferase" evidence="3">
    <location>
        <begin position="117"/>
        <end position="285"/>
    </location>
</feature>
<sequence>MKSSSSPTLQISYPGDRRWRDRQPSRYALKWRQNQLLVSLAKDDKQRYLPDLDDERSLAECLQHSPVRLVRIDPRLGETKLRLWADACWQAHKPVFLRLPTTSELPGKRNPLSWSLKRLFDWCMAAILLLVFSPVMLGLVLLMRRDSAGPILSWQWRVGERGKLFRILKFRTTAEKEDGVVAIAPLARWMLKYNLDKLPQLFNVLRGEMSLVGPRPYNLHDAARIGPEGLRRLNALPGIAGDWLVQARANWRDLEALNYRDLEYLRSWSLWQDLKILPLTMIKVFSSFSAY</sequence>
<keyword evidence="5" id="KW-1185">Reference proteome</keyword>